<dbReference type="SUPFAM" id="SSF52172">
    <property type="entry name" value="CheY-like"/>
    <property type="match status" value="1"/>
</dbReference>
<dbReference type="InterPro" id="IPR043128">
    <property type="entry name" value="Rev_trsase/Diguanyl_cyclase"/>
</dbReference>
<evidence type="ECO:0000256" key="1">
    <source>
        <dbReference type="ARBA" id="ARBA00001946"/>
    </source>
</evidence>
<dbReference type="Pfam" id="PF00072">
    <property type="entry name" value="Response_reg"/>
    <property type="match status" value="1"/>
</dbReference>
<evidence type="ECO:0000313" key="10">
    <source>
        <dbReference type="EMBL" id="STX50289.1"/>
    </source>
</evidence>
<dbReference type="SMART" id="SM00091">
    <property type="entry name" value="PAS"/>
    <property type="match status" value="1"/>
</dbReference>
<dbReference type="EMBL" id="UGOD01000001">
    <property type="protein sequence ID" value="STX50289.1"/>
    <property type="molecule type" value="Genomic_DNA"/>
</dbReference>
<dbReference type="CDD" id="cd01949">
    <property type="entry name" value="GGDEF"/>
    <property type="match status" value="1"/>
</dbReference>
<dbReference type="InterPro" id="IPR000014">
    <property type="entry name" value="PAS"/>
</dbReference>
<dbReference type="InterPro" id="IPR000160">
    <property type="entry name" value="GGDEF_dom"/>
</dbReference>
<dbReference type="InterPro" id="IPR001789">
    <property type="entry name" value="Sig_transdc_resp-reg_receiver"/>
</dbReference>
<feature type="domain" description="Response regulatory" evidence="6">
    <location>
        <begin position="9"/>
        <end position="160"/>
    </location>
</feature>
<dbReference type="PROSITE" id="PS50883">
    <property type="entry name" value="EAL"/>
    <property type="match status" value="1"/>
</dbReference>
<reference evidence="10 11" key="1">
    <citation type="submission" date="2018-06" db="EMBL/GenBank/DDBJ databases">
        <authorList>
            <consortium name="Pathogen Informatics"/>
            <person name="Doyle S."/>
        </authorList>
    </citation>
    <scope>NUCLEOTIDE SEQUENCE [LARGE SCALE GENOMIC DNA]</scope>
    <source>
        <strain evidence="10 11">NCTC13316</strain>
    </source>
</reference>
<evidence type="ECO:0000256" key="2">
    <source>
        <dbReference type="ARBA" id="ARBA00012282"/>
    </source>
</evidence>
<dbReference type="SMART" id="SM00052">
    <property type="entry name" value="EAL"/>
    <property type="match status" value="1"/>
</dbReference>
<feature type="domain" description="GGDEF" evidence="9">
    <location>
        <begin position="348"/>
        <end position="481"/>
    </location>
</feature>
<dbReference type="Gene3D" id="3.30.70.270">
    <property type="match status" value="1"/>
</dbReference>
<dbReference type="InterPro" id="IPR029787">
    <property type="entry name" value="Nucleotide_cyclase"/>
</dbReference>
<name>A0A378JJ96_9GAMM</name>
<dbReference type="Gene3D" id="3.30.450.20">
    <property type="entry name" value="PAS domain"/>
    <property type="match status" value="1"/>
</dbReference>
<accession>A0A378JJ96</accession>
<keyword evidence="5" id="KW-0597">Phosphoprotein</keyword>
<feature type="domain" description="PAS" evidence="7">
    <location>
        <begin position="190"/>
        <end position="268"/>
    </location>
</feature>
<dbReference type="Pfam" id="PF13188">
    <property type="entry name" value="PAS_8"/>
    <property type="match status" value="1"/>
</dbReference>
<dbReference type="EC" id="3.1.4.52" evidence="2"/>
<comment type="cofactor">
    <cofactor evidence="1">
        <name>Mg(2+)</name>
        <dbReference type="ChEBI" id="CHEBI:18420"/>
    </cofactor>
</comment>
<dbReference type="InterPro" id="IPR011006">
    <property type="entry name" value="CheY-like_superfamily"/>
</dbReference>
<feature type="modified residue" description="4-aspartylphosphate" evidence="5">
    <location>
        <position position="91"/>
    </location>
</feature>
<evidence type="ECO:0000259" key="7">
    <source>
        <dbReference type="PROSITE" id="PS50112"/>
    </source>
</evidence>
<dbReference type="Proteomes" id="UP000254794">
    <property type="component" value="Unassembled WGS sequence"/>
</dbReference>
<dbReference type="GO" id="GO:0000160">
    <property type="term" value="P:phosphorelay signal transduction system"/>
    <property type="evidence" value="ECO:0007669"/>
    <property type="project" value="InterPro"/>
</dbReference>
<dbReference type="SMART" id="SM00267">
    <property type="entry name" value="GGDEF"/>
    <property type="match status" value="1"/>
</dbReference>
<dbReference type="Gene3D" id="3.40.50.2300">
    <property type="match status" value="1"/>
</dbReference>
<dbReference type="InterPro" id="IPR001633">
    <property type="entry name" value="EAL_dom"/>
</dbReference>
<sequence length="743" mass="84321">MSKQSIEFRIIIIDDNPAIHQDFIKVLATSINKTKLLELDKELFGNTSTNNIQQNPIPLFEIETAEQGQEGVEKIKLAIKEGKPFALAFVDIRMPPGWDGLETIKHIWEIDPNVQVVICTAYSDYSWEDTVQQLGLSDNLLILKKPFDTVAVRQLASALTRKWLLTKEANLHTESLRQIVAERTQSLNQSVSLLRATIDSSTDGILVTDLTGKIVDYNQQFVHMWNLSRPLLQARNFALILQSILEQLLYPEDFANQVNCLAENISESNLQIIEGKNNKAFEYYSQPHCIDTSIVGRIYSFRDITEKASLEKKLQFQATHDPLTGLPNRTLIHEKLINTIRFCAQQESHCAVLFIDLDRFKLVNDSWGHHLGDKLLKAVAKRIAPLIRSQDTLARLGGDEFVIILTGLEQGKGAANVAQKIITALNKPLSVGNQEIIMPPSIGISIYPYHGKTANTLLKNADVAMYQAKQKGGNQFKFYTRRANPYLSKQLQKEAELRTAIKNHEFFMLYQPQFNVQNQDLLAVEALVRWQHPKKGLLSPNEFIPLAEESGLIIPLGDLIINEVCQQMSIWQSQGLPRIRVAINIGSQQLRQRNFAKRLEAILQKYKIEPQYLELEIIENVIIVNPEVQSTLQELKNLGVKIVLDDFGTGNSSLNYLKRIQFDRLKIDQSFIKNISKSRSDEVIIQAIIAMAQSLNFKVVAEGVENQRQINFLKERYCDEVQGFLLSEPLTAQAVEVLLKKHV</sequence>
<dbReference type="InterPro" id="IPR035919">
    <property type="entry name" value="EAL_sf"/>
</dbReference>
<dbReference type="PROSITE" id="PS50112">
    <property type="entry name" value="PAS"/>
    <property type="match status" value="1"/>
</dbReference>
<dbReference type="SUPFAM" id="SSF55073">
    <property type="entry name" value="Nucleotide cyclase"/>
    <property type="match status" value="1"/>
</dbReference>
<dbReference type="InterPro" id="IPR035965">
    <property type="entry name" value="PAS-like_dom_sf"/>
</dbReference>
<keyword evidence="3" id="KW-0973">c-di-GMP</keyword>
<dbReference type="SUPFAM" id="SSF141868">
    <property type="entry name" value="EAL domain-like"/>
    <property type="match status" value="1"/>
</dbReference>
<dbReference type="GO" id="GO:0071111">
    <property type="term" value="F:cyclic-guanylate-specific phosphodiesterase activity"/>
    <property type="evidence" value="ECO:0007669"/>
    <property type="project" value="UniProtKB-EC"/>
</dbReference>
<dbReference type="PANTHER" id="PTHR44757:SF2">
    <property type="entry name" value="BIOFILM ARCHITECTURE MAINTENANCE PROTEIN MBAA"/>
    <property type="match status" value="1"/>
</dbReference>
<dbReference type="FunFam" id="3.20.20.450:FF:000001">
    <property type="entry name" value="Cyclic di-GMP phosphodiesterase yahA"/>
    <property type="match status" value="1"/>
</dbReference>
<proteinExistence type="predicted"/>
<evidence type="ECO:0000256" key="4">
    <source>
        <dbReference type="ARBA" id="ARBA00051114"/>
    </source>
</evidence>
<protein>
    <recommendedName>
        <fullName evidence="2">cyclic-guanylate-specific phosphodiesterase</fullName>
        <ecNumber evidence="2">3.1.4.52</ecNumber>
    </recommendedName>
</protein>
<dbReference type="PANTHER" id="PTHR44757">
    <property type="entry name" value="DIGUANYLATE CYCLASE DGCP"/>
    <property type="match status" value="1"/>
</dbReference>
<gene>
    <name evidence="10" type="primary">gmr_1</name>
    <name evidence="10" type="ORF">NCTC13316_00365</name>
</gene>
<dbReference type="NCBIfam" id="TIGR00254">
    <property type="entry name" value="GGDEF"/>
    <property type="match status" value="1"/>
</dbReference>
<feature type="domain" description="EAL" evidence="8">
    <location>
        <begin position="490"/>
        <end position="743"/>
    </location>
</feature>
<evidence type="ECO:0000256" key="3">
    <source>
        <dbReference type="ARBA" id="ARBA00022636"/>
    </source>
</evidence>
<dbReference type="AlphaFoldDB" id="A0A378JJ96"/>
<dbReference type="SUPFAM" id="SSF55785">
    <property type="entry name" value="PYP-like sensor domain (PAS domain)"/>
    <property type="match status" value="1"/>
</dbReference>
<dbReference type="PROSITE" id="PS50887">
    <property type="entry name" value="GGDEF"/>
    <property type="match status" value="1"/>
</dbReference>
<evidence type="ECO:0000259" key="9">
    <source>
        <dbReference type="PROSITE" id="PS50887"/>
    </source>
</evidence>
<evidence type="ECO:0000259" key="8">
    <source>
        <dbReference type="PROSITE" id="PS50883"/>
    </source>
</evidence>
<keyword evidence="10" id="KW-0378">Hydrolase</keyword>
<dbReference type="Gene3D" id="3.20.20.450">
    <property type="entry name" value="EAL domain"/>
    <property type="match status" value="1"/>
</dbReference>
<evidence type="ECO:0000313" key="11">
    <source>
        <dbReference type="Proteomes" id="UP000254794"/>
    </source>
</evidence>
<dbReference type="OrthoDB" id="9804951at2"/>
<dbReference type="GO" id="GO:0071732">
    <property type="term" value="P:cellular response to nitric oxide"/>
    <property type="evidence" value="ECO:0007669"/>
    <property type="project" value="UniProtKB-ARBA"/>
</dbReference>
<dbReference type="Pfam" id="PF00563">
    <property type="entry name" value="EAL"/>
    <property type="match status" value="1"/>
</dbReference>
<dbReference type="InterPro" id="IPR052155">
    <property type="entry name" value="Biofilm_reg_signaling"/>
</dbReference>
<dbReference type="CDD" id="cd01948">
    <property type="entry name" value="EAL"/>
    <property type="match status" value="1"/>
</dbReference>
<dbReference type="Pfam" id="PF00990">
    <property type="entry name" value="GGDEF"/>
    <property type="match status" value="1"/>
</dbReference>
<dbReference type="RefSeq" id="WP_115329977.1">
    <property type="nucleotide sequence ID" value="NZ_CAAAHP010000009.1"/>
</dbReference>
<comment type="catalytic activity">
    <reaction evidence="4">
        <text>3',3'-c-di-GMP + H2O = 5'-phosphoguanylyl(3'-&gt;5')guanosine + H(+)</text>
        <dbReference type="Rhea" id="RHEA:24902"/>
        <dbReference type="ChEBI" id="CHEBI:15377"/>
        <dbReference type="ChEBI" id="CHEBI:15378"/>
        <dbReference type="ChEBI" id="CHEBI:58754"/>
        <dbReference type="ChEBI" id="CHEBI:58805"/>
        <dbReference type="EC" id="3.1.4.52"/>
    </reaction>
    <physiologicalReaction direction="left-to-right" evidence="4">
        <dbReference type="Rhea" id="RHEA:24903"/>
    </physiologicalReaction>
</comment>
<keyword evidence="11" id="KW-1185">Reference proteome</keyword>
<evidence type="ECO:0000256" key="5">
    <source>
        <dbReference type="PROSITE-ProRule" id="PRU00169"/>
    </source>
</evidence>
<dbReference type="FunFam" id="3.30.70.270:FF:000001">
    <property type="entry name" value="Diguanylate cyclase domain protein"/>
    <property type="match status" value="1"/>
</dbReference>
<evidence type="ECO:0000259" key="6">
    <source>
        <dbReference type="PROSITE" id="PS50110"/>
    </source>
</evidence>
<dbReference type="CDD" id="cd00130">
    <property type="entry name" value="PAS"/>
    <property type="match status" value="1"/>
</dbReference>
<organism evidence="10 11">
    <name type="scientific">Legionella busanensis</name>
    <dbReference type="NCBI Taxonomy" id="190655"/>
    <lineage>
        <taxon>Bacteria</taxon>
        <taxon>Pseudomonadati</taxon>
        <taxon>Pseudomonadota</taxon>
        <taxon>Gammaproteobacteria</taxon>
        <taxon>Legionellales</taxon>
        <taxon>Legionellaceae</taxon>
        <taxon>Legionella</taxon>
    </lineage>
</organism>
<dbReference type="PROSITE" id="PS50110">
    <property type="entry name" value="RESPONSE_REGULATORY"/>
    <property type="match status" value="1"/>
</dbReference>